<name>A0ABQ4AQS3_9ACTN</name>
<sequence>MGGMAAGTPELDTEDPLAVAVVAAIRTGDVARLRELLAERPDLATARIGDRTLLHVVTDWPGHYPDGPATVAALVEAGADVNARFTGSHAETPLHWAASCDDVAVLDALLDAGADIDAPGAVIAGGTPLDDATAFAQWRTARRLVERGAHVTLWHAATLGRLDLLHAAFDGPEPADVGDLFWGACHGGQLEAARFLLDRGADLDWIPRWENLTPLDAAIRGGDADVIAWLHERGAARAS</sequence>
<dbReference type="PANTHER" id="PTHR24133:SF40">
    <property type="entry name" value="ANKYRIN REPEAT DOMAIN 44"/>
    <property type="match status" value="1"/>
</dbReference>
<dbReference type="PROSITE" id="PS50297">
    <property type="entry name" value="ANK_REP_REGION"/>
    <property type="match status" value="1"/>
</dbReference>
<dbReference type="Pfam" id="PF13637">
    <property type="entry name" value="Ank_4"/>
    <property type="match status" value="1"/>
</dbReference>
<dbReference type="PANTHER" id="PTHR24133">
    <property type="entry name" value="ANKYRIN DOMAIN-CONTAINING"/>
    <property type="match status" value="1"/>
</dbReference>
<keyword evidence="1" id="KW-0040">ANK repeat</keyword>
<organism evidence="2 3">
    <name type="scientific">Actinoplanes lobatus</name>
    <dbReference type="NCBI Taxonomy" id="113568"/>
    <lineage>
        <taxon>Bacteria</taxon>
        <taxon>Bacillati</taxon>
        <taxon>Actinomycetota</taxon>
        <taxon>Actinomycetes</taxon>
        <taxon>Micromonosporales</taxon>
        <taxon>Micromonosporaceae</taxon>
        <taxon>Actinoplanes</taxon>
    </lineage>
</organism>
<dbReference type="InterPro" id="IPR036770">
    <property type="entry name" value="Ankyrin_rpt-contain_sf"/>
</dbReference>
<feature type="repeat" description="ANK" evidence="1">
    <location>
        <begin position="89"/>
        <end position="121"/>
    </location>
</feature>
<dbReference type="SUPFAM" id="SSF48403">
    <property type="entry name" value="Ankyrin repeat"/>
    <property type="match status" value="1"/>
</dbReference>
<dbReference type="PROSITE" id="PS50088">
    <property type="entry name" value="ANK_REPEAT"/>
    <property type="match status" value="1"/>
</dbReference>
<accession>A0ABQ4AQS3</accession>
<proteinExistence type="predicted"/>
<dbReference type="Proteomes" id="UP000631312">
    <property type="component" value="Unassembled WGS sequence"/>
</dbReference>
<evidence type="ECO:0000256" key="1">
    <source>
        <dbReference type="PROSITE-ProRule" id="PRU00023"/>
    </source>
</evidence>
<dbReference type="SMART" id="SM00248">
    <property type="entry name" value="ANK"/>
    <property type="match status" value="5"/>
</dbReference>
<comment type="caution">
    <text evidence="2">The sequence shown here is derived from an EMBL/GenBank/DDBJ whole genome shotgun (WGS) entry which is preliminary data.</text>
</comment>
<dbReference type="InterPro" id="IPR002110">
    <property type="entry name" value="Ankyrin_rpt"/>
</dbReference>
<dbReference type="InterPro" id="IPR052391">
    <property type="entry name" value="E3_Ligase-Neurotoxin"/>
</dbReference>
<evidence type="ECO:0000313" key="3">
    <source>
        <dbReference type="Proteomes" id="UP000631312"/>
    </source>
</evidence>
<gene>
    <name evidence="2" type="ORF">Alo02nite_62600</name>
</gene>
<keyword evidence="3" id="KW-1185">Reference proteome</keyword>
<protein>
    <recommendedName>
        <fullName evidence="4">Ankyrin</fullName>
    </recommendedName>
</protein>
<dbReference type="Gene3D" id="1.25.40.20">
    <property type="entry name" value="Ankyrin repeat-containing domain"/>
    <property type="match status" value="2"/>
</dbReference>
<evidence type="ECO:0000313" key="2">
    <source>
        <dbReference type="EMBL" id="GIE43362.1"/>
    </source>
</evidence>
<dbReference type="Pfam" id="PF00023">
    <property type="entry name" value="Ank"/>
    <property type="match status" value="1"/>
</dbReference>
<evidence type="ECO:0008006" key="4">
    <source>
        <dbReference type="Google" id="ProtNLM"/>
    </source>
</evidence>
<reference evidence="2 3" key="1">
    <citation type="submission" date="2021-01" db="EMBL/GenBank/DDBJ databases">
        <title>Whole genome shotgun sequence of Actinoplanes lobatus NBRC 12513.</title>
        <authorList>
            <person name="Komaki H."/>
            <person name="Tamura T."/>
        </authorList>
    </citation>
    <scope>NUCLEOTIDE SEQUENCE [LARGE SCALE GENOMIC DNA]</scope>
    <source>
        <strain evidence="2 3">NBRC 12513</strain>
    </source>
</reference>
<dbReference type="EMBL" id="BOMP01000105">
    <property type="protein sequence ID" value="GIE43362.1"/>
    <property type="molecule type" value="Genomic_DNA"/>
</dbReference>